<dbReference type="SUPFAM" id="SSF50044">
    <property type="entry name" value="SH3-domain"/>
    <property type="match status" value="3"/>
</dbReference>
<dbReference type="PRINTS" id="PR00499">
    <property type="entry name" value="P67PHOX"/>
</dbReference>
<dbReference type="InterPro" id="IPR003127">
    <property type="entry name" value="SoHo_dom"/>
</dbReference>
<feature type="compositionally biased region" description="Basic and acidic residues" evidence="6">
    <location>
        <begin position="288"/>
        <end position="305"/>
    </location>
</feature>
<dbReference type="Gene3D" id="2.30.30.40">
    <property type="entry name" value="SH3 Domains"/>
    <property type="match status" value="3"/>
</dbReference>
<sequence>MEKNRTETIDKIGNRQFLKKVCHENDHHEEKSSESIKHEERHVITQKENLTRTEENGTFKPREDEINDRCTKTRSTRTPRNECEMSTEKMTQRKNVEVKRPTALPTNGEAFRQRMYDEYVHKVLERQERKSHKVVKISSHEDIKRKADGDMSAMAKEFIEKARNRLNKFGINLDESGTEHEDEESDALINAKFLIDGKELQDVRKLPKHLREFLKISTMSDDEGGVWSPGQTPAEKAPSPQRSKEPQKNEPIPPVWVPAKAGASPVAERKEFRPVPFESPVLSRKRQPKEEAPPPWQGDEKKESGISRIVNSHSAPSQGLNTLASTPRLPRAQNPTITLLQKAREGQLPKGAAYLEESDNRPVSDERPLISPGEIIYTLKKEYESEPETENEPPKKMADLGPRKFEGIGPMTREGIPLVLRSEVKESNQAKWYKKMYDSLHRADRNDDYVTIKYKSRRGGRYGYGSGSGYLSEPEPRAYSDRSVTLDSRRRLRNKENDFTTATMPRKNGALKYSTDIYKNQPGRIEDYEPGHSSIAEKEAKEWWDEVMDIFDGPFDQRSNARAAAKPYITHALKESGYESDSTLVFRRREDISPLSLLEQRLAYKTVQSGGDVPLHGLRKPAPERPKEYSNAPPPPPKSQHCRDDRQESPRRYVEGEVTIHYRSPVRTEAKEPLSEEELARRSAENMRRVYQEERRRKYLQELHDIDSRRHTDNFIPSQKSPIPLNRYDDFVDDLSQRSRSQDQTPEPRLVARALYNFVGQSSRELTFRRGDLIFVRRQVDKNWYEGEYNAMIGLFPSNYVEILPYDGTMRTTPKKAHEGQARAKFNFIAQTNLELSLVKGELVVLTRRVDENWYEGRIGNRKGIFPISYVEVITEPGHRSETPIQNKPVASPAAHSLLANGSSGGKMSMGPHHYVPSIPVNINTTQPHYNSLPRMGGSKLHVSQLSETLHIDTHSEPIPYRALYNYKPQNDDELELKEGDTVYVMEKCDDGWYVGSSQRTGYFGTFPGNYVERL</sequence>
<feature type="region of interest" description="Disordered" evidence="6">
    <location>
        <begin position="23"/>
        <end position="94"/>
    </location>
</feature>
<feature type="region of interest" description="Disordered" evidence="6">
    <location>
        <begin position="463"/>
        <end position="484"/>
    </location>
</feature>
<dbReference type="InterPro" id="IPR036028">
    <property type="entry name" value="SH3-like_dom_sf"/>
</dbReference>
<dbReference type="InterPro" id="IPR001452">
    <property type="entry name" value="SH3_domain"/>
</dbReference>
<dbReference type="PROSITE" id="PS50002">
    <property type="entry name" value="SH3"/>
    <property type="match status" value="3"/>
</dbReference>
<dbReference type="AlphaFoldDB" id="A0A151WTD7"/>
<dbReference type="PANTHER" id="PTHR14167">
    <property type="entry name" value="SH3 DOMAIN-CONTAINING"/>
    <property type="match status" value="1"/>
</dbReference>
<evidence type="ECO:0000313" key="9">
    <source>
        <dbReference type="EMBL" id="KYQ51051.1"/>
    </source>
</evidence>
<accession>A0A151WTD7</accession>
<dbReference type="CDD" id="cd11781">
    <property type="entry name" value="SH3_Sorbs_1"/>
    <property type="match status" value="1"/>
</dbReference>
<dbReference type="CDD" id="cd11780">
    <property type="entry name" value="SH3_Sorbs_3"/>
    <property type="match status" value="1"/>
</dbReference>
<feature type="region of interest" description="Disordered" evidence="6">
    <location>
        <begin position="609"/>
        <end position="687"/>
    </location>
</feature>
<dbReference type="EMBL" id="KQ982762">
    <property type="protein sequence ID" value="KYQ51051.1"/>
    <property type="molecule type" value="Genomic_DNA"/>
</dbReference>
<keyword evidence="2 5" id="KW-0728">SH3 domain</keyword>
<feature type="compositionally biased region" description="Basic and acidic residues" evidence="6">
    <location>
        <begin position="79"/>
        <end position="94"/>
    </location>
</feature>
<comment type="subcellular location">
    <subcellularLocation>
        <location evidence="1">Cell junction</location>
    </subcellularLocation>
</comment>
<protein>
    <submittedName>
        <fullName evidence="9">Sorbin and SH3 domain-containing protein 1</fullName>
    </submittedName>
</protein>
<feature type="region of interest" description="Disordered" evidence="6">
    <location>
        <begin position="220"/>
        <end position="332"/>
    </location>
</feature>
<feature type="compositionally biased region" description="Polar residues" evidence="6">
    <location>
        <begin position="309"/>
        <end position="325"/>
    </location>
</feature>
<dbReference type="PROSITE" id="PS50831">
    <property type="entry name" value="SOHO"/>
    <property type="match status" value="1"/>
</dbReference>
<dbReference type="InterPro" id="IPR050384">
    <property type="entry name" value="Endophilin_SH3RF"/>
</dbReference>
<dbReference type="SMART" id="SM00326">
    <property type="entry name" value="SH3"/>
    <property type="match status" value="3"/>
</dbReference>
<dbReference type="PANTHER" id="PTHR14167:SF116">
    <property type="entry name" value="CAP, ISOFORM AC"/>
    <property type="match status" value="1"/>
</dbReference>
<evidence type="ECO:0000256" key="3">
    <source>
        <dbReference type="ARBA" id="ARBA00022737"/>
    </source>
</evidence>
<feature type="domain" description="SH3" evidence="7">
    <location>
        <begin position="817"/>
        <end position="876"/>
    </location>
</feature>
<evidence type="ECO:0000256" key="5">
    <source>
        <dbReference type="PROSITE-ProRule" id="PRU00192"/>
    </source>
</evidence>
<dbReference type="PRINTS" id="PR00452">
    <property type="entry name" value="SH3DOMAIN"/>
</dbReference>
<evidence type="ECO:0000256" key="2">
    <source>
        <dbReference type="ARBA" id="ARBA00022443"/>
    </source>
</evidence>
<dbReference type="FunFam" id="2.30.30.40:FF:000001">
    <property type="entry name" value="Sorbin and SH3 domain-containing protein 1 isoform 2"/>
    <property type="match status" value="1"/>
</dbReference>
<evidence type="ECO:0000259" key="7">
    <source>
        <dbReference type="PROSITE" id="PS50002"/>
    </source>
</evidence>
<feature type="compositionally biased region" description="Basic and acidic residues" evidence="6">
    <location>
        <begin position="392"/>
        <end position="406"/>
    </location>
</feature>
<dbReference type="CDD" id="cd11782">
    <property type="entry name" value="SH3_Sorbs_2"/>
    <property type="match status" value="1"/>
</dbReference>
<evidence type="ECO:0000256" key="4">
    <source>
        <dbReference type="ARBA" id="ARBA00022949"/>
    </source>
</evidence>
<dbReference type="Pfam" id="PF14604">
    <property type="entry name" value="SH3_9"/>
    <property type="match status" value="1"/>
</dbReference>
<dbReference type="Pfam" id="PF00018">
    <property type="entry name" value="SH3_1"/>
    <property type="match status" value="1"/>
</dbReference>
<feature type="compositionally biased region" description="Basic and acidic residues" evidence="6">
    <location>
        <begin position="23"/>
        <end position="71"/>
    </location>
</feature>
<evidence type="ECO:0000256" key="6">
    <source>
        <dbReference type="SAM" id="MobiDB-lite"/>
    </source>
</evidence>
<feature type="domain" description="SH3" evidence="7">
    <location>
        <begin position="747"/>
        <end position="806"/>
    </location>
</feature>
<dbReference type="Proteomes" id="UP000075809">
    <property type="component" value="Unassembled WGS sequence"/>
</dbReference>
<name>A0A151WTD7_9HYME</name>
<organism evidence="9 10">
    <name type="scientific">Mycetomoellerius zeteki</name>
    <dbReference type="NCBI Taxonomy" id="64791"/>
    <lineage>
        <taxon>Eukaryota</taxon>
        <taxon>Metazoa</taxon>
        <taxon>Ecdysozoa</taxon>
        <taxon>Arthropoda</taxon>
        <taxon>Hexapoda</taxon>
        <taxon>Insecta</taxon>
        <taxon>Pterygota</taxon>
        <taxon>Neoptera</taxon>
        <taxon>Endopterygota</taxon>
        <taxon>Hymenoptera</taxon>
        <taxon>Apocrita</taxon>
        <taxon>Aculeata</taxon>
        <taxon>Formicoidea</taxon>
        <taxon>Formicidae</taxon>
        <taxon>Myrmicinae</taxon>
        <taxon>Mycetomoellerius</taxon>
    </lineage>
</organism>
<evidence type="ECO:0000313" key="10">
    <source>
        <dbReference type="Proteomes" id="UP000075809"/>
    </source>
</evidence>
<keyword evidence="10" id="KW-1185">Reference proteome</keyword>
<keyword evidence="3" id="KW-0677">Repeat</keyword>
<dbReference type="GO" id="GO:0070161">
    <property type="term" value="C:anchoring junction"/>
    <property type="evidence" value="ECO:0007669"/>
    <property type="project" value="UniProtKB-SubCell"/>
</dbReference>
<gene>
    <name evidence="9" type="ORF">ALC60_09848</name>
</gene>
<proteinExistence type="predicted"/>
<dbReference type="Pfam" id="PF07653">
    <property type="entry name" value="SH3_2"/>
    <property type="match status" value="1"/>
</dbReference>
<keyword evidence="4" id="KW-0965">Cell junction</keyword>
<feature type="domain" description="SoHo" evidence="8">
    <location>
        <begin position="399"/>
        <end position="463"/>
    </location>
</feature>
<feature type="region of interest" description="Disordered" evidence="6">
    <location>
        <begin position="383"/>
        <end position="409"/>
    </location>
</feature>
<evidence type="ECO:0000256" key="1">
    <source>
        <dbReference type="ARBA" id="ARBA00004282"/>
    </source>
</evidence>
<feature type="compositionally biased region" description="Basic and acidic residues" evidence="6">
    <location>
        <begin position="641"/>
        <end position="687"/>
    </location>
</feature>
<feature type="domain" description="SH3" evidence="7">
    <location>
        <begin position="956"/>
        <end position="1015"/>
    </location>
</feature>
<reference evidence="9 10" key="1">
    <citation type="submission" date="2015-09" db="EMBL/GenBank/DDBJ databases">
        <title>Trachymyrmex zeteki WGS genome.</title>
        <authorList>
            <person name="Nygaard S."/>
            <person name="Hu H."/>
            <person name="Boomsma J."/>
            <person name="Zhang G."/>
        </authorList>
    </citation>
    <scope>NUCLEOTIDE SEQUENCE [LARGE SCALE GENOMIC DNA]</scope>
    <source>
        <strain evidence="9">Tzet28-1</strain>
        <tissue evidence="9">Whole body</tissue>
    </source>
</reference>
<evidence type="ECO:0000259" key="8">
    <source>
        <dbReference type="PROSITE" id="PS50831"/>
    </source>
</evidence>
<dbReference type="STRING" id="64791.A0A151WTD7"/>